<evidence type="ECO:0000256" key="2">
    <source>
        <dbReference type="ARBA" id="ARBA00023002"/>
    </source>
</evidence>
<dbReference type="InterPro" id="IPR036291">
    <property type="entry name" value="NAD(P)-bd_dom_sf"/>
</dbReference>
<keyword evidence="5" id="KW-1185">Reference proteome</keyword>
<dbReference type="Pfam" id="PF00106">
    <property type="entry name" value="adh_short"/>
    <property type="match status" value="1"/>
</dbReference>
<dbReference type="EMBL" id="LN681225">
    <property type="protein sequence ID" value="CEK11425.1"/>
    <property type="molecule type" value="Genomic_DNA"/>
</dbReference>
<dbReference type="HOGENOM" id="CLU_010194_2_10_6"/>
<sequence>MKKETSSKKGLIVITGASAGIGRALAKKFAEANHPCLLISRHMGTLPELKGHEVLYAQLDVTDYERFEVEVRKAEQQYGKTECLINNAGLVTVGEFRDLPLDKINYEFEVLINGVVNGIKIVLSDMSARKSGTIINISSIGDRKPYPSAVAYHASKHAVRCISESLQMAEAKNNVRIMNVAPGLIKTNIHANMGVSFETYCDMLGNPTFIEADELAEIIMFCWRLPQRICIRDLVVMPTDCAI</sequence>
<accession>A0A0A8URC5</accession>
<dbReference type="Proteomes" id="UP000032803">
    <property type="component" value="Chromosome I"/>
</dbReference>
<dbReference type="Gene3D" id="3.40.50.720">
    <property type="entry name" value="NAD(P)-binding Rossmann-like Domain"/>
    <property type="match status" value="1"/>
</dbReference>
<dbReference type="GO" id="GO:0016491">
    <property type="term" value="F:oxidoreductase activity"/>
    <property type="evidence" value="ECO:0007669"/>
    <property type="project" value="UniProtKB-KW"/>
</dbReference>
<evidence type="ECO:0000256" key="1">
    <source>
        <dbReference type="ARBA" id="ARBA00006484"/>
    </source>
</evidence>
<evidence type="ECO:0000313" key="5">
    <source>
        <dbReference type="Proteomes" id="UP000032803"/>
    </source>
</evidence>
<dbReference type="PATRIC" id="fig|449.7.peg.52"/>
<dbReference type="AlphaFoldDB" id="A0A0A8URC5"/>
<dbReference type="PANTHER" id="PTHR42901">
    <property type="entry name" value="ALCOHOL DEHYDROGENASE"/>
    <property type="match status" value="1"/>
</dbReference>
<proteinExistence type="inferred from homology"/>
<reference evidence="5" key="1">
    <citation type="submission" date="2014-09" db="EMBL/GenBank/DDBJ databases">
        <authorList>
            <person name="Gomez-Valero L."/>
        </authorList>
    </citation>
    <scope>NUCLEOTIDE SEQUENCE [LARGE SCALE GENOMIC DNA]</scope>
    <source>
        <strain evidence="5">ATCC35250</strain>
    </source>
</reference>
<dbReference type="OrthoDB" id="9810734at2"/>
<evidence type="ECO:0000313" key="4">
    <source>
        <dbReference type="EMBL" id="CEK11425.1"/>
    </source>
</evidence>
<dbReference type="CDD" id="cd05233">
    <property type="entry name" value="SDR_c"/>
    <property type="match status" value="1"/>
</dbReference>
<keyword evidence="2" id="KW-0560">Oxidoreductase</keyword>
<dbReference type="STRING" id="449.LHA_2411"/>
<dbReference type="PANTHER" id="PTHR42901:SF1">
    <property type="entry name" value="ALCOHOL DEHYDROGENASE"/>
    <property type="match status" value="1"/>
</dbReference>
<dbReference type="RefSeq" id="WP_045106630.1">
    <property type="nucleotide sequence ID" value="NZ_LN681225.1"/>
</dbReference>
<dbReference type="SUPFAM" id="SSF51735">
    <property type="entry name" value="NAD(P)-binding Rossmann-fold domains"/>
    <property type="match status" value="1"/>
</dbReference>
<evidence type="ECO:0000256" key="3">
    <source>
        <dbReference type="RuleBase" id="RU000363"/>
    </source>
</evidence>
<dbReference type="InterPro" id="IPR002347">
    <property type="entry name" value="SDR_fam"/>
</dbReference>
<protein>
    <submittedName>
        <fullName evidence="4">Putative secreted oxidoreductase</fullName>
    </submittedName>
</protein>
<comment type="similarity">
    <text evidence="1 3">Belongs to the short-chain dehydrogenases/reductases (SDR) family.</text>
</comment>
<dbReference type="PRINTS" id="PR00081">
    <property type="entry name" value="GDHRDH"/>
</dbReference>
<gene>
    <name evidence="4" type="ORF">LHA_2411</name>
</gene>
<name>A0A0A8URC5_LEGHA</name>
<organism evidence="4 5">
    <name type="scientific">Legionella hackeliae</name>
    <dbReference type="NCBI Taxonomy" id="449"/>
    <lineage>
        <taxon>Bacteria</taxon>
        <taxon>Pseudomonadati</taxon>
        <taxon>Pseudomonadota</taxon>
        <taxon>Gammaproteobacteria</taxon>
        <taxon>Legionellales</taxon>
        <taxon>Legionellaceae</taxon>
        <taxon>Legionella</taxon>
    </lineage>
</organism>
<dbReference type="KEGG" id="lha:LHA_2411"/>
<dbReference type="PRINTS" id="PR00080">
    <property type="entry name" value="SDRFAMILY"/>
</dbReference>